<accession>A0A0F5YKU8</accession>
<dbReference type="EMBL" id="LATL02000032">
    <property type="protein sequence ID" value="KKD39282.1"/>
    <property type="molecule type" value="Genomic_DNA"/>
</dbReference>
<evidence type="ECO:0000313" key="1">
    <source>
        <dbReference type="EMBL" id="KKD39282.1"/>
    </source>
</evidence>
<dbReference type="PATRIC" id="fig|1637645.4.peg.560"/>
<dbReference type="RefSeq" id="WP_046277264.1">
    <property type="nucleotide sequence ID" value="NZ_LATL02000032.1"/>
</dbReference>
<evidence type="ECO:0000313" key="2">
    <source>
        <dbReference type="Proteomes" id="UP000033607"/>
    </source>
</evidence>
<sequence length="71" mass="7962">MDQVNLLPGAINEIIASVTDHHCLTQADRYGLMAAVLDESLNEEERRSIDRLLRSVVRGRVKVVEDVSKTD</sequence>
<name>A0A0F5YKU8_9CYAN</name>
<dbReference type="AlphaFoldDB" id="A0A0F5YKU8"/>
<gene>
    <name evidence="1" type="ORF">WN50_04250</name>
</gene>
<organism evidence="1 2">
    <name type="scientific">Limnoraphis robusta CS-951</name>
    <dbReference type="NCBI Taxonomy" id="1637645"/>
    <lineage>
        <taxon>Bacteria</taxon>
        <taxon>Bacillati</taxon>
        <taxon>Cyanobacteriota</taxon>
        <taxon>Cyanophyceae</taxon>
        <taxon>Oscillatoriophycideae</taxon>
        <taxon>Oscillatoriales</taxon>
        <taxon>Sirenicapillariaceae</taxon>
        <taxon>Limnoraphis</taxon>
    </lineage>
</organism>
<protein>
    <submittedName>
        <fullName evidence="1">Uncharacterized protein</fullName>
    </submittedName>
</protein>
<comment type="caution">
    <text evidence="1">The sequence shown here is derived from an EMBL/GenBank/DDBJ whole genome shotgun (WGS) entry which is preliminary data.</text>
</comment>
<reference evidence="1 2" key="1">
    <citation type="submission" date="2015-06" db="EMBL/GenBank/DDBJ databases">
        <title>Draft genome assembly of filamentous brackish cyanobacterium Limnoraphis robusta strain CS-951.</title>
        <authorList>
            <person name="Willis A."/>
            <person name="Parks M."/>
            <person name="Burford M.A."/>
        </authorList>
    </citation>
    <scope>NUCLEOTIDE SEQUENCE [LARGE SCALE GENOMIC DNA]</scope>
    <source>
        <strain evidence="1 2">CS-951</strain>
    </source>
</reference>
<dbReference type="OrthoDB" id="495849at2"/>
<dbReference type="Proteomes" id="UP000033607">
    <property type="component" value="Unassembled WGS sequence"/>
</dbReference>
<proteinExistence type="predicted"/>